<proteinExistence type="predicted"/>
<comment type="caution">
    <text evidence="1">The sequence shown here is derived from an EMBL/GenBank/DDBJ whole genome shotgun (WGS) entry which is preliminary data.</text>
</comment>
<organism evidence="1 2">
    <name type="scientific">Dendrobium thyrsiflorum</name>
    <name type="common">Pinecone-like raceme dendrobium</name>
    <name type="synonym">Orchid</name>
    <dbReference type="NCBI Taxonomy" id="117978"/>
    <lineage>
        <taxon>Eukaryota</taxon>
        <taxon>Viridiplantae</taxon>
        <taxon>Streptophyta</taxon>
        <taxon>Embryophyta</taxon>
        <taxon>Tracheophyta</taxon>
        <taxon>Spermatophyta</taxon>
        <taxon>Magnoliopsida</taxon>
        <taxon>Liliopsida</taxon>
        <taxon>Asparagales</taxon>
        <taxon>Orchidaceae</taxon>
        <taxon>Epidendroideae</taxon>
        <taxon>Malaxideae</taxon>
        <taxon>Dendrobiinae</taxon>
        <taxon>Dendrobium</taxon>
    </lineage>
</organism>
<protein>
    <submittedName>
        <fullName evidence="1">Uncharacterized protein</fullName>
    </submittedName>
</protein>
<evidence type="ECO:0000313" key="1">
    <source>
        <dbReference type="EMBL" id="KAL0909945.1"/>
    </source>
</evidence>
<keyword evidence="2" id="KW-1185">Reference proteome</keyword>
<gene>
    <name evidence="1" type="ORF">M5K25_020857</name>
</gene>
<sequence length="75" mass="8049">MRTSLRDSDTRVGSYDIWIGGNSKSSLAVKVTYSPSCANSAKSRKSAELKGSVNPGFTTGRGNFLSTEALIYIEI</sequence>
<dbReference type="EMBL" id="JANQDX010000016">
    <property type="protein sequence ID" value="KAL0909945.1"/>
    <property type="molecule type" value="Genomic_DNA"/>
</dbReference>
<accession>A0ABD0UAZ5</accession>
<dbReference type="AlphaFoldDB" id="A0ABD0UAZ5"/>
<name>A0ABD0UAZ5_DENTH</name>
<evidence type="ECO:0000313" key="2">
    <source>
        <dbReference type="Proteomes" id="UP001552299"/>
    </source>
</evidence>
<reference evidence="1 2" key="1">
    <citation type="journal article" date="2024" name="Plant Biotechnol. J.">
        <title>Dendrobium thyrsiflorum genome and its molecular insights into genes involved in important horticultural traits.</title>
        <authorList>
            <person name="Chen B."/>
            <person name="Wang J.Y."/>
            <person name="Zheng P.J."/>
            <person name="Li K.L."/>
            <person name="Liang Y.M."/>
            <person name="Chen X.F."/>
            <person name="Zhang C."/>
            <person name="Zhao X."/>
            <person name="He X."/>
            <person name="Zhang G.Q."/>
            <person name="Liu Z.J."/>
            <person name="Xu Q."/>
        </authorList>
    </citation>
    <scope>NUCLEOTIDE SEQUENCE [LARGE SCALE GENOMIC DNA]</scope>
    <source>
        <strain evidence="1">GZMU011</strain>
    </source>
</reference>
<dbReference type="Proteomes" id="UP001552299">
    <property type="component" value="Unassembled WGS sequence"/>
</dbReference>